<protein>
    <submittedName>
        <fullName evidence="2">Uncharacterized protein</fullName>
    </submittedName>
</protein>
<gene>
    <name evidence="2" type="ORF">ACH5RR_024349</name>
</gene>
<proteinExistence type="predicted"/>
<evidence type="ECO:0000313" key="3">
    <source>
        <dbReference type="Proteomes" id="UP001630127"/>
    </source>
</evidence>
<sequence length="183" mass="20424">MHCICCRTTLTWQRGFVAGLQGFIEENANNPQLRRDATFYYCYGEGLPSPYNPQPHLANLPTNPIQLHAAPANIPHGHPNLQQGPAYYNLQPHYLANLPTNHAQLQANNPHPHGHSNLQQGPAYYNHRLNNTQPHHLANLPTDHAQLHAPPANNPQPPPDHDPHAYQLSRSVAENLLDGSDFP</sequence>
<reference evidence="2 3" key="1">
    <citation type="submission" date="2024-11" db="EMBL/GenBank/DDBJ databases">
        <title>A near-complete genome assembly of Cinchona calisaya.</title>
        <authorList>
            <person name="Lian D.C."/>
            <person name="Zhao X.W."/>
            <person name="Wei L."/>
        </authorList>
    </citation>
    <scope>NUCLEOTIDE SEQUENCE [LARGE SCALE GENOMIC DNA]</scope>
    <source>
        <tissue evidence="2">Nenye</tissue>
    </source>
</reference>
<organism evidence="2 3">
    <name type="scientific">Cinchona calisaya</name>
    <dbReference type="NCBI Taxonomy" id="153742"/>
    <lineage>
        <taxon>Eukaryota</taxon>
        <taxon>Viridiplantae</taxon>
        <taxon>Streptophyta</taxon>
        <taxon>Embryophyta</taxon>
        <taxon>Tracheophyta</taxon>
        <taxon>Spermatophyta</taxon>
        <taxon>Magnoliopsida</taxon>
        <taxon>eudicotyledons</taxon>
        <taxon>Gunneridae</taxon>
        <taxon>Pentapetalae</taxon>
        <taxon>asterids</taxon>
        <taxon>lamiids</taxon>
        <taxon>Gentianales</taxon>
        <taxon>Rubiaceae</taxon>
        <taxon>Cinchonoideae</taxon>
        <taxon>Cinchoneae</taxon>
        <taxon>Cinchona</taxon>
    </lineage>
</organism>
<dbReference type="EMBL" id="JBJUIK010000011">
    <property type="protein sequence ID" value="KAL3511632.1"/>
    <property type="molecule type" value="Genomic_DNA"/>
</dbReference>
<accession>A0ABD2YWF1</accession>
<comment type="caution">
    <text evidence="2">The sequence shown here is derived from an EMBL/GenBank/DDBJ whole genome shotgun (WGS) entry which is preliminary data.</text>
</comment>
<keyword evidence="3" id="KW-1185">Reference proteome</keyword>
<dbReference type="Proteomes" id="UP001630127">
    <property type="component" value="Unassembled WGS sequence"/>
</dbReference>
<name>A0ABD2YWF1_9GENT</name>
<dbReference type="AlphaFoldDB" id="A0ABD2YWF1"/>
<evidence type="ECO:0000256" key="1">
    <source>
        <dbReference type="SAM" id="MobiDB-lite"/>
    </source>
</evidence>
<feature type="region of interest" description="Disordered" evidence="1">
    <location>
        <begin position="104"/>
        <end position="165"/>
    </location>
</feature>
<evidence type="ECO:0000313" key="2">
    <source>
        <dbReference type="EMBL" id="KAL3511632.1"/>
    </source>
</evidence>